<gene>
    <name evidence="2" type="ORF">VB739_07265</name>
</gene>
<keyword evidence="1" id="KW-0812">Transmembrane</keyword>
<organism evidence="2 3">
    <name type="scientific">Cyanobium gracile UHCC 0281</name>
    <dbReference type="NCBI Taxonomy" id="3110309"/>
    <lineage>
        <taxon>Bacteria</taxon>
        <taxon>Bacillati</taxon>
        <taxon>Cyanobacteriota</taxon>
        <taxon>Cyanophyceae</taxon>
        <taxon>Synechococcales</taxon>
        <taxon>Prochlorococcaceae</taxon>
        <taxon>Cyanobium</taxon>
    </lineage>
</organism>
<feature type="transmembrane region" description="Helical" evidence="1">
    <location>
        <begin position="12"/>
        <end position="35"/>
    </location>
</feature>
<dbReference type="RefSeq" id="WP_323356423.1">
    <property type="nucleotide sequence ID" value="NZ_JAYGHY010000017.1"/>
</dbReference>
<accession>A0ABU5SV61</accession>
<dbReference type="EMBL" id="JAYGHY010000017">
    <property type="protein sequence ID" value="MEA5442346.1"/>
    <property type="molecule type" value="Genomic_DNA"/>
</dbReference>
<name>A0ABU5SV61_9CYAN</name>
<keyword evidence="1" id="KW-0472">Membrane</keyword>
<keyword evidence="1" id="KW-1133">Transmembrane helix</keyword>
<proteinExistence type="predicted"/>
<keyword evidence="3" id="KW-1185">Reference proteome</keyword>
<dbReference type="Proteomes" id="UP001302329">
    <property type="component" value="Unassembled WGS sequence"/>
</dbReference>
<sequence>MKRTIPMDAEGFTIVEPLILFVVLLIVSSGTAVMIDSINRNATNSRLQIKVNEDIESDIATVRGVADRLTCCSGTCVVATLNASGLATFPSVDSGTATSSCATNNPRSGAFFFPTRDDITTTGVIAPTTSAREPDAVTQVCSDNTVTSPLMTPLLTAVNALPNPPAGQNFSRAAAIQQGKVLRVTYTDTINSTVARVVNIVPPMANFCT</sequence>
<evidence type="ECO:0008006" key="4">
    <source>
        <dbReference type="Google" id="ProtNLM"/>
    </source>
</evidence>
<evidence type="ECO:0000256" key="1">
    <source>
        <dbReference type="SAM" id="Phobius"/>
    </source>
</evidence>
<protein>
    <recommendedName>
        <fullName evidence="4">Prepilin-type N-terminal cleavage/methylation domain-containing protein</fullName>
    </recommendedName>
</protein>
<evidence type="ECO:0000313" key="3">
    <source>
        <dbReference type="Proteomes" id="UP001302329"/>
    </source>
</evidence>
<comment type="caution">
    <text evidence="2">The sequence shown here is derived from an EMBL/GenBank/DDBJ whole genome shotgun (WGS) entry which is preliminary data.</text>
</comment>
<reference evidence="2 3" key="1">
    <citation type="submission" date="2023-12" db="EMBL/GenBank/DDBJ databases">
        <title>Baltic Sea Cyanobacteria.</title>
        <authorList>
            <person name="Delbaje E."/>
            <person name="Fewer D.P."/>
            <person name="Shishido T.K."/>
        </authorList>
    </citation>
    <scope>NUCLEOTIDE SEQUENCE [LARGE SCALE GENOMIC DNA]</scope>
    <source>
        <strain evidence="2 3">UHCC 0281</strain>
    </source>
</reference>
<evidence type="ECO:0000313" key="2">
    <source>
        <dbReference type="EMBL" id="MEA5442346.1"/>
    </source>
</evidence>